<proteinExistence type="predicted"/>
<accession>A0A2R3Z6Z6</accession>
<dbReference type="EMBL" id="CP028136">
    <property type="protein sequence ID" value="AVR46057.1"/>
    <property type="molecule type" value="Genomic_DNA"/>
</dbReference>
<name>A0A2R3Z6Z6_9FLAO</name>
<keyword evidence="2" id="KW-1185">Reference proteome</keyword>
<evidence type="ECO:0008006" key="3">
    <source>
        <dbReference type="Google" id="ProtNLM"/>
    </source>
</evidence>
<sequence>MYIYVDITSWQPLKSKVVNPKNFQNPHSKEVIENLKIPEGTFSFTFSADKLFEKDLGGIIYEIVAGEIYYRLEKDNNVNLKYYRSSPGTGTKVATVNISDLSYSEGIRIFMTWKPENISLHITNTTGDKKVLTGEGENSNKKFRVAPDGGVIQIGDDNVQTMGFEMYVGGKPFIQPTARDNWQSKVDAINLLFDSKSKSEEKRWESVITNMALVIMVTGFESYCKTRFLEMEKEGKTLNFSDLLNSFSTKLEKENNIEEYIIEKARENNVSPLKYIVDKKRIDFQNFKRCNTAFKKGYNISFFENLNIPTEKIDLIKEVIKYRHRIVHYSMYEASFNMEDHSADPIFVQVQFGRKCLSAFEDFVIELHNKTF</sequence>
<reference evidence="2" key="1">
    <citation type="submission" date="2018-03" db="EMBL/GenBank/DDBJ databases">
        <title>Gramella fulva sp. nov., isolated from a dry surface of tidal flat.</title>
        <authorList>
            <person name="Hwang S.H."/>
            <person name="Hwang W.M."/>
            <person name="Kang K."/>
            <person name="Ahn T.-Y."/>
        </authorList>
    </citation>
    <scope>NUCLEOTIDE SEQUENCE [LARGE SCALE GENOMIC DNA]</scope>
    <source>
        <strain evidence="2">SH35</strain>
    </source>
</reference>
<dbReference type="KEGG" id="grs:C7S20_12770"/>
<evidence type="ECO:0000313" key="1">
    <source>
        <dbReference type="EMBL" id="AVR46057.1"/>
    </source>
</evidence>
<dbReference type="Proteomes" id="UP000241507">
    <property type="component" value="Chromosome"/>
</dbReference>
<evidence type="ECO:0000313" key="2">
    <source>
        <dbReference type="Proteomes" id="UP000241507"/>
    </source>
</evidence>
<gene>
    <name evidence="1" type="ORF">C7S20_12770</name>
</gene>
<organism evidence="1 2">
    <name type="scientific">Christiangramia fulva</name>
    <dbReference type="NCBI Taxonomy" id="2126553"/>
    <lineage>
        <taxon>Bacteria</taxon>
        <taxon>Pseudomonadati</taxon>
        <taxon>Bacteroidota</taxon>
        <taxon>Flavobacteriia</taxon>
        <taxon>Flavobacteriales</taxon>
        <taxon>Flavobacteriaceae</taxon>
        <taxon>Christiangramia</taxon>
    </lineage>
</organism>
<dbReference type="AlphaFoldDB" id="A0A2R3Z6Z6"/>
<protein>
    <recommendedName>
        <fullName evidence="3">RiboL-PSP-HEPN domain-containing protein</fullName>
    </recommendedName>
</protein>